<dbReference type="PANTHER" id="PTHR47331">
    <property type="entry name" value="PHD-TYPE DOMAIN-CONTAINING PROTEIN"/>
    <property type="match status" value="1"/>
</dbReference>
<feature type="compositionally biased region" description="Basic and acidic residues" evidence="1">
    <location>
        <begin position="350"/>
        <end position="360"/>
    </location>
</feature>
<accession>H2KVQ6</accession>
<reference evidence="2" key="1">
    <citation type="journal article" date="2011" name="Genome Biol.">
        <title>The draft genome of the carcinogenic human liver fluke Clonorchis sinensis.</title>
        <authorList>
            <person name="Wang X."/>
            <person name="Chen W."/>
            <person name="Huang Y."/>
            <person name="Sun J."/>
            <person name="Men J."/>
            <person name="Liu H."/>
            <person name="Luo F."/>
            <person name="Guo L."/>
            <person name="Lv X."/>
            <person name="Deng C."/>
            <person name="Zhou C."/>
            <person name="Fan Y."/>
            <person name="Li X."/>
            <person name="Huang L."/>
            <person name="Hu Y."/>
            <person name="Liang C."/>
            <person name="Hu X."/>
            <person name="Xu J."/>
            <person name="Yu X."/>
        </authorList>
    </citation>
    <scope>NUCLEOTIDE SEQUENCE [LARGE SCALE GENOMIC DNA]</scope>
    <source>
        <strain evidence="2">Henan</strain>
    </source>
</reference>
<evidence type="ECO:0000313" key="3">
    <source>
        <dbReference type="Proteomes" id="UP000008909"/>
    </source>
</evidence>
<gene>
    <name evidence="2" type="ORF">CLF_112903</name>
</gene>
<dbReference type="Proteomes" id="UP000008909">
    <property type="component" value="Unassembled WGS sequence"/>
</dbReference>
<evidence type="ECO:0000256" key="1">
    <source>
        <dbReference type="SAM" id="MobiDB-lite"/>
    </source>
</evidence>
<dbReference type="EMBL" id="DF144851">
    <property type="protein sequence ID" value="GAA41167.1"/>
    <property type="molecule type" value="Genomic_DNA"/>
</dbReference>
<dbReference type="AlphaFoldDB" id="H2KVQ6"/>
<feature type="compositionally biased region" description="Acidic residues" evidence="1">
    <location>
        <begin position="318"/>
        <end position="328"/>
    </location>
</feature>
<feature type="compositionally biased region" description="Basic and acidic residues" evidence="1">
    <location>
        <begin position="329"/>
        <end position="341"/>
    </location>
</feature>
<sequence length="360" mass="40420">MLSMGGSRLHKWVGNSPEVPNIIRINERASDLVDLDTSDSSLHKTLGLWWFIKTECSRYKVDLLEHPATKSGIPSCIASLHDPVRFVTPVLLQHKRLRERKCGCDECIDTVKEGLWYCWQCDIQRVEALEIPQSIMPIEFDVRHTKLLAFPDAKKPPASKHAGPHKPLLTLNLPRIPPELNTVLDEHACPAGRLEHIAVTAVPAKRIYYPVGKHSLLMIRPYNFSWTSEASVRIDIPKFSATEMLFSMFPRGFQPASCNLLDKGCRNQYLNAALLGSSSKPNSAIAFTALQTETNSSKPEYYHVPWEAEGAVKKEEPASEDNEGEDELDRIVGSEEGTRDANDEEVLMGDSREQDNPHSI</sequence>
<protein>
    <submittedName>
        <fullName evidence="2">Uncharacterized protein</fullName>
    </submittedName>
</protein>
<evidence type="ECO:0000313" key="2">
    <source>
        <dbReference type="EMBL" id="GAA41167.1"/>
    </source>
</evidence>
<organism evidence="2 3">
    <name type="scientific">Clonorchis sinensis</name>
    <name type="common">Chinese liver fluke</name>
    <dbReference type="NCBI Taxonomy" id="79923"/>
    <lineage>
        <taxon>Eukaryota</taxon>
        <taxon>Metazoa</taxon>
        <taxon>Spiralia</taxon>
        <taxon>Lophotrochozoa</taxon>
        <taxon>Platyhelminthes</taxon>
        <taxon>Trematoda</taxon>
        <taxon>Digenea</taxon>
        <taxon>Opisthorchiida</taxon>
        <taxon>Opisthorchiata</taxon>
        <taxon>Opisthorchiidae</taxon>
        <taxon>Clonorchis</taxon>
    </lineage>
</organism>
<proteinExistence type="predicted"/>
<feature type="region of interest" description="Disordered" evidence="1">
    <location>
        <begin position="307"/>
        <end position="360"/>
    </location>
</feature>
<name>H2KVQ6_CLOSI</name>
<keyword evidence="3" id="KW-1185">Reference proteome</keyword>